<keyword evidence="1" id="KW-0812">Transmembrane</keyword>
<accession>A0A4P8EK12</accession>
<organism evidence="3 4">
    <name type="scientific">Pseudorhodobacter turbinis</name>
    <dbReference type="NCBI Taxonomy" id="2500533"/>
    <lineage>
        <taxon>Bacteria</taxon>
        <taxon>Pseudomonadati</taxon>
        <taxon>Pseudomonadota</taxon>
        <taxon>Alphaproteobacteria</taxon>
        <taxon>Rhodobacterales</taxon>
        <taxon>Paracoccaceae</taxon>
        <taxon>Pseudorhodobacter</taxon>
    </lineage>
</organism>
<dbReference type="OrthoDB" id="6163080at2"/>
<proteinExistence type="predicted"/>
<gene>
    <name evidence="3" type="ORF">EOK75_16525</name>
</gene>
<dbReference type="InterPro" id="IPR009936">
    <property type="entry name" value="DUF1468"/>
</dbReference>
<dbReference type="RefSeq" id="WP_137195136.1">
    <property type="nucleotide sequence ID" value="NZ_CP039965.1"/>
</dbReference>
<reference evidence="3 4" key="1">
    <citation type="submission" date="2019-05" db="EMBL/GenBank/DDBJ databases">
        <title>Pseudorhodobacter turbinis sp. nov., isolated from the gut of the Korean turban shell.</title>
        <authorList>
            <person name="Jeong Y.-S."/>
            <person name="Kang W.-R."/>
            <person name="Bae J.-W."/>
        </authorList>
    </citation>
    <scope>NUCLEOTIDE SEQUENCE [LARGE SCALE GENOMIC DNA]</scope>
    <source>
        <strain evidence="3 4">S12M18</strain>
        <plasmid evidence="3 4">unnamed1</plasmid>
    </source>
</reference>
<keyword evidence="4" id="KW-1185">Reference proteome</keyword>
<evidence type="ECO:0000259" key="2">
    <source>
        <dbReference type="Pfam" id="PF07331"/>
    </source>
</evidence>
<name>A0A4P8EK12_9RHOB</name>
<sequence length="164" mass="17638">MTKPVLRGLLFIAFFTLCAFVLVPAYVPRPAFIPGFAPPPDMWPRAVSLVGIALGVLALVFALRGGQPDEEPIKTDGSSATQMGLRFLGILVAFAMFLAVMPYVGFLLATMLLTFTMVLMTGERGYRIWIALLAVAGPVLLLLFFNSALGTQFPKGALAKLLGF</sequence>
<dbReference type="KEGG" id="pseb:EOK75_16525"/>
<geneLocation type="plasmid" evidence="3 4">
    <name>unnamed1</name>
</geneLocation>
<feature type="transmembrane region" description="Helical" evidence="1">
    <location>
        <begin position="9"/>
        <end position="27"/>
    </location>
</feature>
<protein>
    <submittedName>
        <fullName evidence="3">Tripartite tricarboxylate transporter TctB family protein</fullName>
    </submittedName>
</protein>
<keyword evidence="1" id="KW-1133">Transmembrane helix</keyword>
<evidence type="ECO:0000256" key="1">
    <source>
        <dbReference type="SAM" id="Phobius"/>
    </source>
</evidence>
<feature type="domain" description="DUF1468" evidence="2">
    <location>
        <begin position="8"/>
        <end position="154"/>
    </location>
</feature>
<evidence type="ECO:0000313" key="4">
    <source>
        <dbReference type="Proteomes" id="UP000298631"/>
    </source>
</evidence>
<feature type="transmembrane region" description="Helical" evidence="1">
    <location>
        <begin position="47"/>
        <end position="66"/>
    </location>
</feature>
<dbReference type="AlphaFoldDB" id="A0A4P8EK12"/>
<keyword evidence="3" id="KW-0614">Plasmid</keyword>
<dbReference type="Proteomes" id="UP000298631">
    <property type="component" value="Plasmid unnamed1"/>
</dbReference>
<dbReference type="EMBL" id="CP039965">
    <property type="protein sequence ID" value="QCO57338.1"/>
    <property type="molecule type" value="Genomic_DNA"/>
</dbReference>
<keyword evidence="1" id="KW-0472">Membrane</keyword>
<feature type="transmembrane region" description="Helical" evidence="1">
    <location>
        <begin position="126"/>
        <end position="145"/>
    </location>
</feature>
<dbReference type="Pfam" id="PF07331">
    <property type="entry name" value="TctB"/>
    <property type="match status" value="1"/>
</dbReference>
<evidence type="ECO:0000313" key="3">
    <source>
        <dbReference type="EMBL" id="QCO57338.1"/>
    </source>
</evidence>
<feature type="transmembrane region" description="Helical" evidence="1">
    <location>
        <begin position="87"/>
        <end position="120"/>
    </location>
</feature>